<accession>A0A7R9MJJ9</accession>
<dbReference type="GO" id="GO:0005739">
    <property type="term" value="C:mitochondrion"/>
    <property type="evidence" value="ECO:0007669"/>
    <property type="project" value="TreeGrafter"/>
</dbReference>
<dbReference type="AlphaFoldDB" id="A0A7R9MJJ9"/>
<dbReference type="InterPro" id="IPR008949">
    <property type="entry name" value="Isoprenoid_synthase_dom_sf"/>
</dbReference>
<dbReference type="Proteomes" id="UP000728032">
    <property type="component" value="Unassembled WGS sequence"/>
</dbReference>
<dbReference type="SUPFAM" id="SSF48576">
    <property type="entry name" value="Terpenoid synthases"/>
    <property type="match status" value="1"/>
</dbReference>
<keyword evidence="2" id="KW-1185">Reference proteome</keyword>
<evidence type="ECO:0000313" key="1">
    <source>
        <dbReference type="EMBL" id="CAD7660456.1"/>
    </source>
</evidence>
<dbReference type="PANTHER" id="PTHR12001:SF55">
    <property type="entry name" value="ALL TRANS-POLYPRENYL-DIPHOSPHATE SYNTHASE PDSS2"/>
    <property type="match status" value="1"/>
</dbReference>
<dbReference type="CDD" id="cd00867">
    <property type="entry name" value="Trans_IPPS"/>
    <property type="match status" value="1"/>
</dbReference>
<dbReference type="GO" id="GO:0006744">
    <property type="term" value="P:ubiquinone biosynthetic process"/>
    <property type="evidence" value="ECO:0007669"/>
    <property type="project" value="TreeGrafter"/>
</dbReference>
<name>A0A7R9MJJ9_9ACAR</name>
<dbReference type="GO" id="GO:0008299">
    <property type="term" value="P:isoprenoid biosynthetic process"/>
    <property type="evidence" value="ECO:0007669"/>
    <property type="project" value="InterPro"/>
</dbReference>
<proteinExistence type="predicted"/>
<dbReference type="GO" id="GO:1990234">
    <property type="term" value="C:transferase complex"/>
    <property type="evidence" value="ECO:0007669"/>
    <property type="project" value="TreeGrafter"/>
</dbReference>
<dbReference type="PANTHER" id="PTHR12001">
    <property type="entry name" value="GERANYLGERANYL PYROPHOSPHATE SYNTHASE"/>
    <property type="match status" value="1"/>
</dbReference>
<dbReference type="InterPro" id="IPR000092">
    <property type="entry name" value="Polyprenyl_synt"/>
</dbReference>
<organism evidence="1">
    <name type="scientific">Oppiella nova</name>
    <dbReference type="NCBI Taxonomy" id="334625"/>
    <lineage>
        <taxon>Eukaryota</taxon>
        <taxon>Metazoa</taxon>
        <taxon>Ecdysozoa</taxon>
        <taxon>Arthropoda</taxon>
        <taxon>Chelicerata</taxon>
        <taxon>Arachnida</taxon>
        <taxon>Acari</taxon>
        <taxon>Acariformes</taxon>
        <taxon>Sarcoptiformes</taxon>
        <taxon>Oribatida</taxon>
        <taxon>Brachypylina</taxon>
        <taxon>Oppioidea</taxon>
        <taxon>Oppiidae</taxon>
        <taxon>Oppiella</taxon>
    </lineage>
</organism>
<evidence type="ECO:0000313" key="2">
    <source>
        <dbReference type="Proteomes" id="UP000728032"/>
    </source>
</evidence>
<protein>
    <submittedName>
        <fullName evidence="1">Uncharacterized protein</fullName>
    </submittedName>
</protein>
<dbReference type="GO" id="GO:0042811">
    <property type="term" value="P:pheromone biosynthetic process"/>
    <property type="evidence" value="ECO:0007669"/>
    <property type="project" value="UniProtKB-ARBA"/>
</dbReference>
<gene>
    <name evidence="1" type="ORF">ONB1V03_LOCUS17024</name>
</gene>
<dbReference type="EMBL" id="CAJPVJ010020282">
    <property type="protein sequence ID" value="CAG2177594.1"/>
    <property type="molecule type" value="Genomic_DNA"/>
</dbReference>
<dbReference type="GO" id="GO:0004659">
    <property type="term" value="F:prenyltransferase activity"/>
    <property type="evidence" value="ECO:0007669"/>
    <property type="project" value="InterPro"/>
</dbReference>
<reference evidence="1" key="1">
    <citation type="submission" date="2020-11" db="EMBL/GenBank/DDBJ databases">
        <authorList>
            <person name="Tran Van P."/>
        </authorList>
    </citation>
    <scope>NUCLEOTIDE SEQUENCE</scope>
</reference>
<sequence length="214" mass="23266">MVHVSQVLHRGVVDLSISSSADDGIDAKLREDLHLGNTISVLIGDFLLAQSSRGLALIRNPSITGFIAKAIGHYSEAEFLRSDLLKSKNSMDSLEKYCFLSGGSLLAHSCQSAIHLAQYDQQIQTEAFDIGKHIGIAFQLSDLLYRSLNSDNKSNSFDDINGVTFDTTSMKNLLSASVGKAVNLIDSLDKSEARDALKDIVLNIVNVQNVNAFH</sequence>
<dbReference type="Gene3D" id="1.10.600.10">
    <property type="entry name" value="Farnesyl Diphosphate Synthase"/>
    <property type="match status" value="1"/>
</dbReference>
<dbReference type="OrthoDB" id="9983019at2759"/>
<dbReference type="EMBL" id="OC935107">
    <property type="protein sequence ID" value="CAD7660456.1"/>
    <property type="molecule type" value="Genomic_DNA"/>
</dbReference>
<dbReference type="Pfam" id="PF00348">
    <property type="entry name" value="polyprenyl_synt"/>
    <property type="match status" value="1"/>
</dbReference>